<evidence type="ECO:0000256" key="7">
    <source>
        <dbReference type="ARBA" id="ARBA00022958"/>
    </source>
</evidence>
<comment type="function">
    <text evidence="11">Part of the high-affinity ATP-driven potassium transport (or Kdp) system, which catalyzes the hydrolysis of ATP coupled with the electrogenic transport of potassium into the cytoplasm. This subunit acts as a catalytic chaperone that increases the ATP-binding affinity of the ATP-hydrolyzing subunit KdpB by the formation of a transient KdpB/KdpC/ATP ternary complex.</text>
</comment>
<evidence type="ECO:0000256" key="4">
    <source>
        <dbReference type="ARBA" id="ARBA00022692"/>
    </source>
</evidence>
<keyword evidence="8 11" id="KW-1133">Transmembrane helix</keyword>
<dbReference type="AlphaFoldDB" id="A0A9X5LTE5"/>
<evidence type="ECO:0000256" key="12">
    <source>
        <dbReference type="SAM" id="MobiDB-lite"/>
    </source>
</evidence>
<accession>A0A9X5LTE5</accession>
<dbReference type="PIRSF" id="PIRSF001296">
    <property type="entry name" value="K_ATPase_KdpC"/>
    <property type="match status" value="1"/>
</dbReference>
<evidence type="ECO:0000256" key="6">
    <source>
        <dbReference type="ARBA" id="ARBA00022840"/>
    </source>
</evidence>
<protein>
    <recommendedName>
        <fullName evidence="11">Potassium-transporting ATPase KdpC subunit</fullName>
    </recommendedName>
    <alternativeName>
        <fullName evidence="11">ATP phosphohydrolase [potassium-transporting] C chain</fullName>
    </alternativeName>
    <alternativeName>
        <fullName evidence="11">Potassium-binding and translocating subunit C</fullName>
    </alternativeName>
    <alternativeName>
        <fullName evidence="11">Potassium-translocating ATPase C chain</fullName>
    </alternativeName>
</protein>
<evidence type="ECO:0000256" key="3">
    <source>
        <dbReference type="ARBA" id="ARBA00022538"/>
    </source>
</evidence>
<comment type="similarity">
    <text evidence="11">Belongs to the KdpC family.</text>
</comment>
<keyword evidence="5 11" id="KW-0547">Nucleotide-binding</keyword>
<dbReference type="EMBL" id="JNBU01000060">
    <property type="protein sequence ID" value="OCT42000.1"/>
    <property type="molecule type" value="Genomic_DNA"/>
</dbReference>
<evidence type="ECO:0000256" key="1">
    <source>
        <dbReference type="ARBA" id="ARBA00022448"/>
    </source>
</evidence>
<dbReference type="OrthoDB" id="9788285at2"/>
<comment type="subunit">
    <text evidence="11">The system is composed of three essential subunits: KdpA, KdpB and KdpC.</text>
</comment>
<evidence type="ECO:0000256" key="5">
    <source>
        <dbReference type="ARBA" id="ARBA00022741"/>
    </source>
</evidence>
<dbReference type="RefSeq" id="WP_036957214.1">
    <property type="nucleotide sequence ID" value="NZ_AOSS01000114.1"/>
</dbReference>
<gene>
    <name evidence="11" type="primary">kdpC</name>
    <name evidence="14" type="ORF">L860_05780</name>
    <name evidence="13" type="ORF">L860_13100</name>
</gene>
<dbReference type="HAMAP" id="MF_00276">
    <property type="entry name" value="KdpC"/>
    <property type="match status" value="1"/>
</dbReference>
<keyword evidence="9 11" id="KW-0406">Ion transport</keyword>
<feature type="transmembrane region" description="Helical" evidence="11">
    <location>
        <begin position="16"/>
        <end position="40"/>
    </location>
</feature>
<dbReference type="NCBIfam" id="NF001454">
    <property type="entry name" value="PRK00315.1"/>
    <property type="match status" value="1"/>
</dbReference>
<keyword evidence="6 11" id="KW-0067">ATP-binding</keyword>
<evidence type="ECO:0000313" key="14">
    <source>
        <dbReference type="EMBL" id="OCT43029.1"/>
    </source>
</evidence>
<proteinExistence type="inferred from homology"/>
<evidence type="ECO:0000256" key="8">
    <source>
        <dbReference type="ARBA" id="ARBA00022989"/>
    </source>
</evidence>
<dbReference type="Pfam" id="PF02669">
    <property type="entry name" value="KdpC"/>
    <property type="match status" value="1"/>
</dbReference>
<comment type="caution">
    <text evidence="14">The sequence shown here is derived from an EMBL/GenBank/DDBJ whole genome shotgun (WGS) entry which is preliminary data.</text>
</comment>
<dbReference type="GO" id="GO:0008556">
    <property type="term" value="F:P-type potassium transmembrane transporter activity"/>
    <property type="evidence" value="ECO:0007669"/>
    <property type="project" value="InterPro"/>
</dbReference>
<organism evidence="14">
    <name type="scientific">Cutibacterium granulosum DSM 20700</name>
    <dbReference type="NCBI Taxonomy" id="1160719"/>
    <lineage>
        <taxon>Bacteria</taxon>
        <taxon>Bacillati</taxon>
        <taxon>Actinomycetota</taxon>
        <taxon>Actinomycetes</taxon>
        <taxon>Propionibacteriales</taxon>
        <taxon>Propionibacteriaceae</taxon>
        <taxon>Cutibacterium</taxon>
    </lineage>
</organism>
<feature type="region of interest" description="Disordered" evidence="12">
    <location>
        <begin position="66"/>
        <end position="102"/>
    </location>
</feature>
<evidence type="ECO:0000256" key="10">
    <source>
        <dbReference type="ARBA" id="ARBA00023136"/>
    </source>
</evidence>
<keyword evidence="2 11" id="KW-1003">Cell membrane</keyword>
<keyword evidence="7 11" id="KW-0630">Potassium</keyword>
<dbReference type="GO" id="GO:0005886">
    <property type="term" value="C:plasma membrane"/>
    <property type="evidence" value="ECO:0007669"/>
    <property type="project" value="UniProtKB-SubCell"/>
</dbReference>
<evidence type="ECO:0000256" key="2">
    <source>
        <dbReference type="ARBA" id="ARBA00022475"/>
    </source>
</evidence>
<name>A0A9X5LTE5_9ACTN</name>
<reference evidence="14" key="1">
    <citation type="submission" date="2014-05" db="EMBL/GenBank/DDBJ databases">
        <authorList>
            <person name="Jahns A.C."/>
            <person name="Eilers H."/>
            <person name="Alexeyev O.A."/>
        </authorList>
    </citation>
    <scope>NUCLEOTIDE SEQUENCE [LARGE SCALE GENOMIC DNA]</scope>
    <source>
        <strain evidence="14">DSM 20700</strain>
    </source>
</reference>
<evidence type="ECO:0000256" key="11">
    <source>
        <dbReference type="HAMAP-Rule" id="MF_00276"/>
    </source>
</evidence>
<keyword evidence="1 11" id="KW-0813">Transport</keyword>
<dbReference type="PANTHER" id="PTHR30042:SF2">
    <property type="entry name" value="POTASSIUM-TRANSPORTING ATPASE KDPC SUBUNIT"/>
    <property type="match status" value="1"/>
</dbReference>
<evidence type="ECO:0000313" key="13">
    <source>
        <dbReference type="EMBL" id="OCT42000.1"/>
    </source>
</evidence>
<dbReference type="GO" id="GO:0005524">
    <property type="term" value="F:ATP binding"/>
    <property type="evidence" value="ECO:0007669"/>
    <property type="project" value="UniProtKB-UniRule"/>
</dbReference>
<sequence>MTVNTTLRNLWVGLKAILVLTLVVGVLHTFVMTGLGQLVFHDKANGSMLESGGRVVGSSLIGQNFTDDRGRPLPQYFQSRPSAAGDDGYDGGASGASNMGPEHPELVRAVRERRARVASFNGVAESKVPADALTASSSGLDPHISVAYADIQIDRVAHARHMDSDDVRTLVNDHTSERQFGFLGEPRVNVLELNAALDLRKG</sequence>
<comment type="subcellular location">
    <subcellularLocation>
        <location evidence="11">Cell membrane</location>
        <topology evidence="11">Single-pass membrane protein</topology>
    </subcellularLocation>
</comment>
<dbReference type="PANTHER" id="PTHR30042">
    <property type="entry name" value="POTASSIUM-TRANSPORTING ATPASE C CHAIN"/>
    <property type="match status" value="1"/>
</dbReference>
<keyword evidence="3 11" id="KW-0633">Potassium transport</keyword>
<evidence type="ECO:0000256" key="9">
    <source>
        <dbReference type="ARBA" id="ARBA00023065"/>
    </source>
</evidence>
<keyword evidence="4 11" id="KW-0812">Transmembrane</keyword>
<dbReference type="EMBL" id="JNBU01000004">
    <property type="protein sequence ID" value="OCT43029.1"/>
    <property type="molecule type" value="Genomic_DNA"/>
</dbReference>
<dbReference type="InterPro" id="IPR003820">
    <property type="entry name" value="KdpC"/>
</dbReference>
<dbReference type="NCBIfam" id="TIGR00681">
    <property type="entry name" value="kdpC"/>
    <property type="match status" value="1"/>
</dbReference>
<keyword evidence="10 11" id="KW-0472">Membrane</keyword>